<dbReference type="EMBL" id="WIGM01002044">
    <property type="protein sequence ID" value="KAF6784753.1"/>
    <property type="molecule type" value="Genomic_DNA"/>
</dbReference>
<accession>A0A8H6MHG9</accession>
<reference evidence="1" key="1">
    <citation type="journal article" date="2020" name="Phytopathology">
        <title>Genome Sequence Resources of Colletotrichum truncatum, C. plurivorum, C. musicola, and C. sojae: Four Species Pathogenic to Soybean (Glycine max).</title>
        <authorList>
            <person name="Rogerio F."/>
            <person name="Boufleur T.R."/>
            <person name="Ciampi-Guillardi M."/>
            <person name="Sukno S.A."/>
            <person name="Thon M.R."/>
            <person name="Massola Junior N.S."/>
            <person name="Baroncelli R."/>
        </authorList>
    </citation>
    <scope>NUCLEOTIDE SEQUENCE</scope>
    <source>
        <strain evidence="1">LFN0074</strain>
    </source>
</reference>
<name>A0A8H6MHG9_9PEZI</name>
<sequence length="41" mass="4368">MQEGIGCKDSAQFDMITTPANELHSEPCGVYEASLHAGIES</sequence>
<evidence type="ECO:0000313" key="1">
    <source>
        <dbReference type="EMBL" id="KAF6784753.1"/>
    </source>
</evidence>
<dbReference type="Proteomes" id="UP000639643">
    <property type="component" value="Unassembled WGS sequence"/>
</dbReference>
<gene>
    <name evidence="1" type="ORF">CMUS01_16602</name>
</gene>
<evidence type="ECO:0000313" key="2">
    <source>
        <dbReference type="Proteomes" id="UP000639643"/>
    </source>
</evidence>
<protein>
    <submittedName>
        <fullName evidence="1">Uncharacterized protein</fullName>
    </submittedName>
</protein>
<keyword evidence="2" id="KW-1185">Reference proteome</keyword>
<dbReference type="AlphaFoldDB" id="A0A8H6MHG9"/>
<comment type="caution">
    <text evidence="1">The sequence shown here is derived from an EMBL/GenBank/DDBJ whole genome shotgun (WGS) entry which is preliminary data.</text>
</comment>
<proteinExistence type="predicted"/>
<organism evidence="1 2">
    <name type="scientific">Colletotrichum musicola</name>
    <dbReference type="NCBI Taxonomy" id="2175873"/>
    <lineage>
        <taxon>Eukaryota</taxon>
        <taxon>Fungi</taxon>
        <taxon>Dikarya</taxon>
        <taxon>Ascomycota</taxon>
        <taxon>Pezizomycotina</taxon>
        <taxon>Sordariomycetes</taxon>
        <taxon>Hypocreomycetidae</taxon>
        <taxon>Glomerellales</taxon>
        <taxon>Glomerellaceae</taxon>
        <taxon>Colletotrichum</taxon>
        <taxon>Colletotrichum orchidearum species complex</taxon>
    </lineage>
</organism>